<reference evidence="1" key="1">
    <citation type="submission" date="2020-05" db="EMBL/GenBank/DDBJ databases">
        <authorList>
            <person name="Chiriac C."/>
            <person name="Salcher M."/>
            <person name="Ghai R."/>
            <person name="Kavagutti S V."/>
        </authorList>
    </citation>
    <scope>NUCLEOTIDE SEQUENCE</scope>
</reference>
<evidence type="ECO:0000313" key="4">
    <source>
        <dbReference type="EMBL" id="CAB4761293.1"/>
    </source>
</evidence>
<dbReference type="EMBL" id="CAFBLG010000056">
    <property type="protein sequence ID" value="CAB4865718.1"/>
    <property type="molecule type" value="Genomic_DNA"/>
</dbReference>
<dbReference type="EMBL" id="CAEZZO010000009">
    <property type="protein sequence ID" value="CAB4761293.1"/>
    <property type="molecule type" value="Genomic_DNA"/>
</dbReference>
<name>A0A6J5YT96_9ZZZZ</name>
<dbReference type="InterPro" id="IPR019533">
    <property type="entry name" value="Peptidase_S26"/>
</dbReference>
<evidence type="ECO:0000313" key="5">
    <source>
        <dbReference type="EMBL" id="CAB4865718.1"/>
    </source>
</evidence>
<gene>
    <name evidence="2" type="ORF">UFOPK1776_00236</name>
    <name evidence="3" type="ORF">UFOPK2355_00363</name>
    <name evidence="4" type="ORF">UFOPK2886_00123</name>
    <name evidence="5" type="ORF">UFOPK3295_00669</name>
    <name evidence="1" type="ORF">UFOPK4028_00186</name>
</gene>
<dbReference type="Gene3D" id="2.10.109.10">
    <property type="entry name" value="Umud Fragment, subunit A"/>
    <property type="match status" value="1"/>
</dbReference>
<protein>
    <submittedName>
        <fullName evidence="1">Unannotated protein</fullName>
    </submittedName>
</protein>
<dbReference type="SUPFAM" id="SSF51306">
    <property type="entry name" value="LexA/Signal peptidase"/>
    <property type="match status" value="1"/>
</dbReference>
<organism evidence="1">
    <name type="scientific">freshwater metagenome</name>
    <dbReference type="NCBI Taxonomy" id="449393"/>
    <lineage>
        <taxon>unclassified sequences</taxon>
        <taxon>metagenomes</taxon>
        <taxon>ecological metagenomes</taxon>
    </lineage>
</organism>
<dbReference type="GO" id="GO:0004252">
    <property type="term" value="F:serine-type endopeptidase activity"/>
    <property type="evidence" value="ECO:0007669"/>
    <property type="project" value="InterPro"/>
</dbReference>
<accession>A0A6J5YT96</accession>
<dbReference type="InterPro" id="IPR036286">
    <property type="entry name" value="LexA/Signal_pep-like_sf"/>
</dbReference>
<proteinExistence type="predicted"/>
<evidence type="ECO:0000313" key="2">
    <source>
        <dbReference type="EMBL" id="CAB4584768.1"/>
    </source>
</evidence>
<evidence type="ECO:0000313" key="3">
    <source>
        <dbReference type="EMBL" id="CAB4676078.1"/>
    </source>
</evidence>
<dbReference type="GO" id="GO:0006465">
    <property type="term" value="P:signal peptide processing"/>
    <property type="evidence" value="ECO:0007669"/>
    <property type="project" value="InterPro"/>
</dbReference>
<dbReference type="AlphaFoldDB" id="A0A6J5YT96"/>
<dbReference type="CDD" id="cd06530">
    <property type="entry name" value="S26_SPase_I"/>
    <property type="match status" value="1"/>
</dbReference>
<dbReference type="EMBL" id="CAESAC010000013">
    <property type="protein sequence ID" value="CAB4331230.1"/>
    <property type="molecule type" value="Genomic_DNA"/>
</dbReference>
<sequence>MSPTYSAGDWLLIRYLSGQEHTLVSGLVYLIEDPTRPGISLLKRLKEIQLENGVTKYWVEGDNLASTDSRQWGWIEKDRFKAKVLLRYKKGD</sequence>
<evidence type="ECO:0000313" key="1">
    <source>
        <dbReference type="EMBL" id="CAB4331230.1"/>
    </source>
</evidence>
<dbReference type="EMBL" id="CAEZXF010000070">
    <property type="protein sequence ID" value="CAB4676078.1"/>
    <property type="molecule type" value="Genomic_DNA"/>
</dbReference>
<dbReference type="EMBL" id="CAEZUC010000015">
    <property type="protein sequence ID" value="CAB4584768.1"/>
    <property type="molecule type" value="Genomic_DNA"/>
</dbReference>